<dbReference type="RefSeq" id="WP_346819829.1">
    <property type="nucleotide sequence ID" value="NZ_JBDKWZ010000002.1"/>
</dbReference>
<protein>
    <submittedName>
        <fullName evidence="2">Uncharacterized protein</fullName>
    </submittedName>
</protein>
<gene>
    <name evidence="2" type="ORF">AAG747_03940</name>
</gene>
<accession>A0AAW9S063</accession>
<name>A0AAW9S063_9BACT</name>
<organism evidence="2 3">
    <name type="scientific">Rapidithrix thailandica</name>
    <dbReference type="NCBI Taxonomy" id="413964"/>
    <lineage>
        <taxon>Bacteria</taxon>
        <taxon>Pseudomonadati</taxon>
        <taxon>Bacteroidota</taxon>
        <taxon>Cytophagia</taxon>
        <taxon>Cytophagales</taxon>
        <taxon>Flammeovirgaceae</taxon>
        <taxon>Rapidithrix</taxon>
    </lineage>
</organism>
<feature type="compositionally biased region" description="Polar residues" evidence="1">
    <location>
        <begin position="25"/>
        <end position="34"/>
    </location>
</feature>
<evidence type="ECO:0000313" key="3">
    <source>
        <dbReference type="Proteomes" id="UP001403385"/>
    </source>
</evidence>
<proteinExistence type="predicted"/>
<dbReference type="Proteomes" id="UP001403385">
    <property type="component" value="Unassembled WGS sequence"/>
</dbReference>
<feature type="compositionally biased region" description="Polar residues" evidence="1">
    <location>
        <begin position="1"/>
        <end position="10"/>
    </location>
</feature>
<dbReference type="EMBL" id="JBDKWZ010000002">
    <property type="protein sequence ID" value="MEN7547042.1"/>
    <property type="molecule type" value="Genomic_DNA"/>
</dbReference>
<evidence type="ECO:0000313" key="2">
    <source>
        <dbReference type="EMBL" id="MEN7547042.1"/>
    </source>
</evidence>
<reference evidence="2 3" key="1">
    <citation type="submission" date="2024-04" db="EMBL/GenBank/DDBJ databases">
        <title>Novel genus in family Flammeovirgaceae.</title>
        <authorList>
            <person name="Nguyen T.H."/>
            <person name="Vuong T.Q."/>
            <person name="Le H."/>
            <person name="Kim S.-G."/>
        </authorList>
    </citation>
    <scope>NUCLEOTIDE SEQUENCE [LARGE SCALE GENOMIC DNA]</scope>
    <source>
        <strain evidence="2 3">JCM 23209</strain>
    </source>
</reference>
<sequence length="188" mass="21656">MLCQQCNRPGQSGPGKKKDRVDPKSTPNPQQASVQEAFRKKLQGKLKPTHAISTNTEHARQRIQQAEQVQKENQALTPKEKRKTPFDLEALQAAWKRYYTENQSNLNTIQGMVFQEGSLQVQSLKAEVASFLRNCLANDYITIHSEIKETETKKERRLYTQHEKFNYLAEKYPILVDLRNKLGLDLDG</sequence>
<evidence type="ECO:0000256" key="1">
    <source>
        <dbReference type="SAM" id="MobiDB-lite"/>
    </source>
</evidence>
<feature type="region of interest" description="Disordered" evidence="1">
    <location>
        <begin position="1"/>
        <end position="34"/>
    </location>
</feature>
<dbReference type="AlphaFoldDB" id="A0AAW9S063"/>
<keyword evidence="3" id="KW-1185">Reference proteome</keyword>
<comment type="caution">
    <text evidence="2">The sequence shown here is derived from an EMBL/GenBank/DDBJ whole genome shotgun (WGS) entry which is preliminary data.</text>
</comment>